<sequence>MQEVDHKREPCPHRIIDDVGGAFAMGAIGGTIWHSIKGARSSPSGARFRGAIDAVKLRVPVLGGSFAVWGGLFSTFDCALVGLRGVEDPSTRSPRAPRRAGCLPCGRAAAPCFAAPPWGGAPRPN</sequence>
<dbReference type="GO" id="GO:0008320">
    <property type="term" value="F:protein transmembrane transporter activity"/>
    <property type="evidence" value="ECO:0007669"/>
    <property type="project" value="TreeGrafter"/>
</dbReference>
<organism evidence="11 12">
    <name type="scientific">Porphyra umbilicalis</name>
    <name type="common">Purple laver</name>
    <name type="synonym">Red alga</name>
    <dbReference type="NCBI Taxonomy" id="2786"/>
    <lineage>
        <taxon>Eukaryota</taxon>
        <taxon>Rhodophyta</taxon>
        <taxon>Bangiophyceae</taxon>
        <taxon>Bangiales</taxon>
        <taxon>Bangiaceae</taxon>
        <taxon>Porphyra</taxon>
    </lineage>
</organism>
<comment type="similarity">
    <text evidence="2">Belongs to the Tim17/Tim22/Tim23 family.</text>
</comment>
<dbReference type="GO" id="GO:0005744">
    <property type="term" value="C:TIM23 mitochondrial import inner membrane translocase complex"/>
    <property type="evidence" value="ECO:0007669"/>
    <property type="project" value="TreeGrafter"/>
</dbReference>
<evidence type="ECO:0000256" key="10">
    <source>
        <dbReference type="ARBA" id="ARBA00023136"/>
    </source>
</evidence>
<evidence type="ECO:0008006" key="13">
    <source>
        <dbReference type="Google" id="ProtNLM"/>
    </source>
</evidence>
<keyword evidence="12" id="KW-1185">Reference proteome</keyword>
<evidence type="ECO:0000256" key="5">
    <source>
        <dbReference type="ARBA" id="ARBA00022792"/>
    </source>
</evidence>
<gene>
    <name evidence="11" type="ORF">BU14_0331s0002</name>
</gene>
<accession>A0A1X6NYI8</accession>
<dbReference type="PANTHER" id="PTHR10485">
    <property type="entry name" value="MITOCHONDRIAL IMPORT INNER MEMBRANE TRANSLOCASE SUBUNIT TIM-17"/>
    <property type="match status" value="1"/>
</dbReference>
<keyword evidence="4" id="KW-0812">Transmembrane</keyword>
<keyword evidence="8" id="KW-0811">Translocation</keyword>
<protein>
    <recommendedName>
        <fullName evidence="13">Mitochondrial import inner membrane translocase subunit TIM17</fullName>
    </recommendedName>
</protein>
<dbReference type="Proteomes" id="UP000218209">
    <property type="component" value="Unassembled WGS sequence"/>
</dbReference>
<proteinExistence type="inferred from homology"/>
<evidence type="ECO:0000313" key="11">
    <source>
        <dbReference type="EMBL" id="OSX73684.1"/>
    </source>
</evidence>
<keyword evidence="6" id="KW-0653">Protein transport</keyword>
<keyword evidence="5" id="KW-0999">Mitochondrion inner membrane</keyword>
<dbReference type="OrthoDB" id="2261329at2759"/>
<name>A0A1X6NYI8_PORUM</name>
<reference evidence="11 12" key="1">
    <citation type="submission" date="2017-03" db="EMBL/GenBank/DDBJ databases">
        <title>WGS assembly of Porphyra umbilicalis.</title>
        <authorList>
            <person name="Brawley S.H."/>
            <person name="Blouin N.A."/>
            <person name="Ficko-Blean E."/>
            <person name="Wheeler G.L."/>
            <person name="Lohr M."/>
            <person name="Goodson H.V."/>
            <person name="Jenkins J.W."/>
            <person name="Blaby-Haas C.E."/>
            <person name="Helliwell K.E."/>
            <person name="Chan C."/>
            <person name="Marriage T."/>
            <person name="Bhattacharya D."/>
            <person name="Klein A.S."/>
            <person name="Badis Y."/>
            <person name="Brodie J."/>
            <person name="Cao Y."/>
            <person name="Collen J."/>
            <person name="Dittami S.M."/>
            <person name="Gachon C.M."/>
            <person name="Green B.R."/>
            <person name="Karpowicz S."/>
            <person name="Kim J.W."/>
            <person name="Kudahl U."/>
            <person name="Lin S."/>
            <person name="Michel G."/>
            <person name="Mittag M."/>
            <person name="Olson B.J."/>
            <person name="Pangilinan J."/>
            <person name="Peng Y."/>
            <person name="Qiu H."/>
            <person name="Shu S."/>
            <person name="Singer J.T."/>
            <person name="Smith A.G."/>
            <person name="Sprecher B.N."/>
            <person name="Wagner V."/>
            <person name="Wang W."/>
            <person name="Wang Z.-Y."/>
            <person name="Yan J."/>
            <person name="Yarish C."/>
            <person name="Zoeuner-Riek S."/>
            <person name="Zhuang Y."/>
            <person name="Zou Y."/>
            <person name="Lindquist E.A."/>
            <person name="Grimwood J."/>
            <person name="Barry K."/>
            <person name="Rokhsar D.S."/>
            <person name="Schmutz J."/>
            <person name="Stiller J.W."/>
            <person name="Grossman A.R."/>
            <person name="Prochnik S.E."/>
        </authorList>
    </citation>
    <scope>NUCLEOTIDE SEQUENCE [LARGE SCALE GENOMIC DNA]</scope>
    <source>
        <strain evidence="11">4086291</strain>
    </source>
</reference>
<evidence type="ECO:0000256" key="4">
    <source>
        <dbReference type="ARBA" id="ARBA00022692"/>
    </source>
</evidence>
<evidence type="ECO:0000256" key="1">
    <source>
        <dbReference type="ARBA" id="ARBA00004448"/>
    </source>
</evidence>
<evidence type="ECO:0000256" key="9">
    <source>
        <dbReference type="ARBA" id="ARBA00023128"/>
    </source>
</evidence>
<keyword evidence="10" id="KW-0472">Membrane</keyword>
<evidence type="ECO:0000313" key="12">
    <source>
        <dbReference type="Proteomes" id="UP000218209"/>
    </source>
</evidence>
<dbReference type="PANTHER" id="PTHR10485:SF0">
    <property type="entry name" value="AT05822P-RELATED"/>
    <property type="match status" value="1"/>
</dbReference>
<evidence type="ECO:0000256" key="2">
    <source>
        <dbReference type="ARBA" id="ARBA00008444"/>
    </source>
</evidence>
<keyword evidence="3" id="KW-0813">Transport</keyword>
<evidence type="ECO:0000256" key="8">
    <source>
        <dbReference type="ARBA" id="ARBA00023010"/>
    </source>
</evidence>
<dbReference type="EMBL" id="KV918983">
    <property type="protein sequence ID" value="OSX73684.1"/>
    <property type="molecule type" value="Genomic_DNA"/>
</dbReference>
<keyword evidence="7" id="KW-1133">Transmembrane helix</keyword>
<dbReference type="AlphaFoldDB" id="A0A1X6NYI8"/>
<keyword evidence="9" id="KW-0496">Mitochondrion</keyword>
<comment type="subcellular location">
    <subcellularLocation>
        <location evidence="1">Mitochondrion inner membrane</location>
        <topology evidence="1">Multi-pass membrane protein</topology>
    </subcellularLocation>
</comment>
<evidence type="ECO:0000256" key="6">
    <source>
        <dbReference type="ARBA" id="ARBA00022927"/>
    </source>
</evidence>
<dbReference type="GO" id="GO:0030150">
    <property type="term" value="P:protein import into mitochondrial matrix"/>
    <property type="evidence" value="ECO:0007669"/>
    <property type="project" value="TreeGrafter"/>
</dbReference>
<evidence type="ECO:0000256" key="3">
    <source>
        <dbReference type="ARBA" id="ARBA00022448"/>
    </source>
</evidence>
<dbReference type="Pfam" id="PF02466">
    <property type="entry name" value="Tim17"/>
    <property type="match status" value="1"/>
</dbReference>
<evidence type="ECO:0000256" key="7">
    <source>
        <dbReference type="ARBA" id="ARBA00022989"/>
    </source>
</evidence>